<feature type="compositionally biased region" description="Low complexity" evidence="1">
    <location>
        <begin position="1"/>
        <end position="12"/>
    </location>
</feature>
<feature type="region of interest" description="Disordered" evidence="1">
    <location>
        <begin position="1"/>
        <end position="285"/>
    </location>
</feature>
<feature type="compositionally biased region" description="Basic residues" evidence="1">
    <location>
        <begin position="53"/>
        <end position="63"/>
    </location>
</feature>
<reference evidence="2" key="1">
    <citation type="submission" date="2020-02" db="EMBL/GenBank/DDBJ databases">
        <authorList>
            <person name="Meier V. D."/>
        </authorList>
    </citation>
    <scope>NUCLEOTIDE SEQUENCE</scope>
    <source>
        <strain evidence="2">AVDCRST_MAG41</strain>
    </source>
</reference>
<sequence length="371" mass="39355">DAPLLPAGPVRGRPGRPAEDRPRGRGHPGPEVHPRHPHRGAGGGAAGGDRGGPRHRLLQRHRRAEPGGGGAGHRSGRRGDRAGVLLPAGRQLGRERRRHAGLRRRGPVDDGAGPGRHRAADHPAHQGDHAGPRLLDHGRHAGVPADRPGARHPGDRGRRGRAGRGAGGHPRRPLGRARGVLLLPGQGVRHGRRGRRRAHRRRRARPPGADAAQPRPGRRPPLPAPPDRPEQPLRRDPGRVPAAPAADLRRAAGAPGPDRRPLHRAVRGPGRPGRARPAGRPGRPLLLRLLAAGGPAVGPAGLAHRAEHRQPHLLPGAAAPAAGVRRVGAGRCRLAARPAGQRPQPGHPDLAAPDRRRRRVHRGLRVRVLRV</sequence>
<feature type="compositionally biased region" description="Basic and acidic residues" evidence="1">
    <location>
        <begin position="227"/>
        <end position="238"/>
    </location>
</feature>
<accession>A0A6J4IIV6</accession>
<feature type="region of interest" description="Disordered" evidence="1">
    <location>
        <begin position="336"/>
        <end position="361"/>
    </location>
</feature>
<feature type="non-terminal residue" evidence="2">
    <location>
        <position position="1"/>
    </location>
</feature>
<dbReference type="AlphaFoldDB" id="A0A6J4IIV6"/>
<feature type="compositionally biased region" description="Basic and acidic residues" evidence="1">
    <location>
        <begin position="16"/>
        <end position="34"/>
    </location>
</feature>
<feature type="compositionally biased region" description="Basic residues" evidence="1">
    <location>
        <begin position="95"/>
        <end position="105"/>
    </location>
</feature>
<feature type="compositionally biased region" description="Low complexity" evidence="1">
    <location>
        <begin position="206"/>
        <end position="215"/>
    </location>
</feature>
<feature type="compositionally biased region" description="Basic residues" evidence="1">
    <location>
        <begin position="189"/>
        <end position="205"/>
    </location>
</feature>
<feature type="compositionally biased region" description="Basic and acidic residues" evidence="1">
    <location>
        <begin position="118"/>
        <end position="139"/>
    </location>
</feature>
<evidence type="ECO:0000256" key="1">
    <source>
        <dbReference type="SAM" id="MobiDB-lite"/>
    </source>
</evidence>
<feature type="compositionally biased region" description="Basic and acidic residues" evidence="1">
    <location>
        <begin position="148"/>
        <end position="157"/>
    </location>
</feature>
<feature type="compositionally biased region" description="Gly residues" evidence="1">
    <location>
        <begin position="40"/>
        <end position="50"/>
    </location>
</feature>
<protein>
    <submittedName>
        <fullName evidence="2">Pleiotropic regulatory protein</fullName>
    </submittedName>
</protein>
<evidence type="ECO:0000313" key="2">
    <source>
        <dbReference type="EMBL" id="CAA9251698.1"/>
    </source>
</evidence>
<dbReference type="EMBL" id="CADCTP010000180">
    <property type="protein sequence ID" value="CAA9251698.1"/>
    <property type="molecule type" value="Genomic_DNA"/>
</dbReference>
<gene>
    <name evidence="2" type="ORF">AVDCRST_MAG41-1931</name>
</gene>
<feature type="non-terminal residue" evidence="2">
    <location>
        <position position="371"/>
    </location>
</feature>
<proteinExistence type="predicted"/>
<feature type="compositionally biased region" description="Low complexity" evidence="1">
    <location>
        <begin position="275"/>
        <end position="285"/>
    </location>
</feature>
<feature type="compositionally biased region" description="Low complexity" evidence="1">
    <location>
        <begin position="241"/>
        <end position="256"/>
    </location>
</feature>
<feature type="compositionally biased region" description="Low complexity" evidence="1">
    <location>
        <begin position="176"/>
        <end position="187"/>
    </location>
</feature>
<name>A0A6J4IIV6_9ACTN</name>
<organism evidence="2">
    <name type="scientific">uncultured Mycobacteriales bacterium</name>
    <dbReference type="NCBI Taxonomy" id="581187"/>
    <lineage>
        <taxon>Bacteria</taxon>
        <taxon>Bacillati</taxon>
        <taxon>Actinomycetota</taxon>
        <taxon>Actinomycetes</taxon>
        <taxon>Mycobacteriales</taxon>
        <taxon>environmental samples</taxon>
    </lineage>
</organism>